<reference evidence="8 9" key="1">
    <citation type="journal article" date="2023" name="Sci. Data">
        <title>Genome assembly of the Korean intertidal mud-creeper Batillaria attramentaria.</title>
        <authorList>
            <person name="Patra A.K."/>
            <person name="Ho P.T."/>
            <person name="Jun S."/>
            <person name="Lee S.J."/>
            <person name="Kim Y."/>
            <person name="Won Y.J."/>
        </authorList>
    </citation>
    <scope>NUCLEOTIDE SEQUENCE [LARGE SCALE GENOMIC DNA]</scope>
    <source>
        <strain evidence="8">Wonlab-2016</strain>
    </source>
</reference>
<dbReference type="Pfam" id="PF01094">
    <property type="entry name" value="ANF_receptor"/>
    <property type="match status" value="2"/>
</dbReference>
<dbReference type="Gene3D" id="3.40.50.2300">
    <property type="match status" value="4"/>
</dbReference>
<gene>
    <name evidence="8" type="ORF">BaRGS_00008179</name>
</gene>
<protein>
    <recommendedName>
        <fullName evidence="7">Receptor ligand binding region domain-containing protein</fullName>
    </recommendedName>
</protein>
<dbReference type="InterPro" id="IPR050726">
    <property type="entry name" value="mGluR"/>
</dbReference>
<dbReference type="InterPro" id="IPR001828">
    <property type="entry name" value="ANF_lig-bd_rcpt"/>
</dbReference>
<feature type="domain" description="Receptor ligand binding region" evidence="7">
    <location>
        <begin position="549"/>
        <end position="891"/>
    </location>
</feature>
<evidence type="ECO:0000256" key="4">
    <source>
        <dbReference type="ARBA" id="ARBA00023136"/>
    </source>
</evidence>
<keyword evidence="5" id="KW-0675">Receptor</keyword>
<evidence type="ECO:0000256" key="3">
    <source>
        <dbReference type="ARBA" id="ARBA00022989"/>
    </source>
</evidence>
<evidence type="ECO:0000256" key="5">
    <source>
        <dbReference type="ARBA" id="ARBA00023170"/>
    </source>
</evidence>
<dbReference type="GO" id="GO:0016020">
    <property type="term" value="C:membrane"/>
    <property type="evidence" value="ECO:0007669"/>
    <property type="project" value="UniProtKB-SubCell"/>
</dbReference>
<evidence type="ECO:0000256" key="2">
    <source>
        <dbReference type="ARBA" id="ARBA00022692"/>
    </source>
</evidence>
<dbReference type="InterPro" id="IPR000337">
    <property type="entry name" value="GPCR_3"/>
</dbReference>
<keyword evidence="6" id="KW-0325">Glycoprotein</keyword>
<dbReference type="EMBL" id="JACVVK020000036">
    <property type="protein sequence ID" value="KAK7500604.1"/>
    <property type="molecule type" value="Genomic_DNA"/>
</dbReference>
<comment type="caution">
    <text evidence="8">The sequence shown here is derived from an EMBL/GenBank/DDBJ whole genome shotgun (WGS) entry which is preliminary data.</text>
</comment>
<accession>A0ABD0LNL0</accession>
<keyword evidence="4" id="KW-0472">Membrane</keyword>
<evidence type="ECO:0000256" key="1">
    <source>
        <dbReference type="ARBA" id="ARBA00004141"/>
    </source>
</evidence>
<evidence type="ECO:0000313" key="9">
    <source>
        <dbReference type="Proteomes" id="UP001519460"/>
    </source>
</evidence>
<comment type="subcellular location">
    <subcellularLocation>
        <location evidence="1">Membrane</location>
        <topology evidence="1">Multi-pass membrane protein</topology>
    </subcellularLocation>
</comment>
<keyword evidence="3" id="KW-1133">Transmembrane helix</keyword>
<feature type="non-terminal residue" evidence="8">
    <location>
        <position position="1005"/>
    </location>
</feature>
<keyword evidence="2" id="KW-0812">Transmembrane</keyword>
<dbReference type="InterPro" id="IPR028082">
    <property type="entry name" value="Peripla_BP_I"/>
</dbReference>
<evidence type="ECO:0000259" key="7">
    <source>
        <dbReference type="Pfam" id="PF01094"/>
    </source>
</evidence>
<sequence length="1005" mass="110752">MFVVNELENGVCGGYDLYSLQQVVAVTWFLDRLNEADYVPGIKIGLDAYRTCRIPEQAARGADSMLNKYSVGRDTCGQNNHTLLGMLGPSRTAEAMVVSRLFGLRPREQRLLQVSGSATGRELSDKAHYPTFFRVIPPDTIQVQVMLELLEQLDWNYVAIVYDEDDYGRSAATELRRLAEDRQICVPLFESMPVDTRSDEFYTRTSQIAEQIGSTEVGLVRGLVVLGSRRTTKELLSKLNSEVSYIQPILSEAIALQSSSLQTAEGHVIPIARGTLLTSPQYSDLPEFRTFWNQLWADNHTYAEHASRNPWLAGYLQQLTGCDAGDSGCWENAGDKRASLSLADGAAGGGLSLYLWYKVKAIAVMASFLKRLHAKTCGSSFRGVCAALTDAINDRERLLTELKTDPVPLSDLANVTSAFQNVTSVAFDANGDVTDEQGDDQYTVYNFRRGEDGFAFKQVGALSNSTLTIQTNLTEFYNPSGDPLTWSELPPAQCDVNHNCVQCEHDVSGDVIFVEGDFYVVAIVPVHSKDPSDALHCGEIQTVAGADLAEAVVFAVQQINAKVAPIPEVLPGRRVGLVVINSCSSPLLVRQRLLDLHSGRLILPDGRTSSFIVPYIMGYVGAYISGNSIAVADTLNLIGKPFVQVSAASTSQALKDRTKYPYFMRLATPDDTQARVLLDVVVGLGANYIQIIYDSTTTYGTSFFSTIQDEINHGDRYNVCIAQGIPATPREDSTQYSWIVDKLRTKPSARVVIVVLHLVEIEKAMDAILPLLTSSDNFVFLATNSWGRRYELIERRPKLEGSMVLSQELVPDASFQAHFSALDPTVSQNPWLKYFWEKRGNCFFDKSFQRKGKSGPCSTDFGQDYSQDPRAPFHIKAVYSLVLGFSRAMSQYCGPSATRMCEALTSERLVETMHRVGQWTQDGLALDKADLTLPGGSEFTSVCPNEVECKKCFSHQTPPPPVEKSEIIESDPGVTVEAAAGAGAYPRPHQWHRAARPLPPLAFNP</sequence>
<dbReference type="Proteomes" id="UP001519460">
    <property type="component" value="Unassembled WGS sequence"/>
</dbReference>
<name>A0ABD0LNL0_9CAEN</name>
<dbReference type="PRINTS" id="PR00248">
    <property type="entry name" value="GPCRMGR"/>
</dbReference>
<organism evidence="8 9">
    <name type="scientific">Batillaria attramentaria</name>
    <dbReference type="NCBI Taxonomy" id="370345"/>
    <lineage>
        <taxon>Eukaryota</taxon>
        <taxon>Metazoa</taxon>
        <taxon>Spiralia</taxon>
        <taxon>Lophotrochozoa</taxon>
        <taxon>Mollusca</taxon>
        <taxon>Gastropoda</taxon>
        <taxon>Caenogastropoda</taxon>
        <taxon>Sorbeoconcha</taxon>
        <taxon>Cerithioidea</taxon>
        <taxon>Batillariidae</taxon>
        <taxon>Batillaria</taxon>
    </lineage>
</organism>
<feature type="domain" description="Receptor ligand binding region" evidence="7">
    <location>
        <begin position="30"/>
        <end position="403"/>
    </location>
</feature>
<dbReference type="SUPFAM" id="SSF53822">
    <property type="entry name" value="Periplasmic binding protein-like I"/>
    <property type="match status" value="2"/>
</dbReference>
<evidence type="ECO:0000313" key="8">
    <source>
        <dbReference type="EMBL" id="KAK7500604.1"/>
    </source>
</evidence>
<evidence type="ECO:0000256" key="6">
    <source>
        <dbReference type="ARBA" id="ARBA00023180"/>
    </source>
</evidence>
<dbReference type="PANTHER" id="PTHR24060">
    <property type="entry name" value="METABOTROPIC GLUTAMATE RECEPTOR"/>
    <property type="match status" value="1"/>
</dbReference>
<proteinExistence type="predicted"/>
<keyword evidence="9" id="KW-1185">Reference proteome</keyword>
<dbReference type="AlphaFoldDB" id="A0ABD0LNL0"/>